<accession>A0A7U3VM05</accession>
<dbReference type="InterPro" id="IPR041727">
    <property type="entry name" value="NAGK-C"/>
</dbReference>
<keyword evidence="14" id="KW-1185">Reference proteome</keyword>
<evidence type="ECO:0000256" key="3">
    <source>
        <dbReference type="ARBA" id="ARBA00022571"/>
    </source>
</evidence>
<evidence type="ECO:0000256" key="9">
    <source>
        <dbReference type="ARBA" id="ARBA00048141"/>
    </source>
</evidence>
<evidence type="ECO:0000259" key="12">
    <source>
        <dbReference type="Pfam" id="PF00696"/>
    </source>
</evidence>
<keyword evidence="8 10" id="KW-0067">ATP-binding</keyword>
<feature type="site" description="Transition state stabilizer" evidence="10">
    <location>
        <position position="42"/>
    </location>
</feature>
<evidence type="ECO:0000256" key="2">
    <source>
        <dbReference type="ARBA" id="ARBA00022490"/>
    </source>
</evidence>
<evidence type="ECO:0000256" key="5">
    <source>
        <dbReference type="ARBA" id="ARBA00022679"/>
    </source>
</evidence>
<dbReference type="Gene3D" id="3.40.1160.10">
    <property type="entry name" value="Acetylglutamate kinase-like"/>
    <property type="match status" value="1"/>
</dbReference>
<dbReference type="GO" id="GO:0005737">
    <property type="term" value="C:cytoplasm"/>
    <property type="evidence" value="ECO:0007669"/>
    <property type="project" value="UniProtKB-SubCell"/>
</dbReference>
<keyword evidence="4 10" id="KW-0028">Amino-acid biosynthesis</keyword>
<keyword evidence="5 10" id="KW-0808">Transferase</keyword>
<evidence type="ECO:0000256" key="7">
    <source>
        <dbReference type="ARBA" id="ARBA00022777"/>
    </source>
</evidence>
<comment type="catalytic activity">
    <reaction evidence="9 10">
        <text>N-acetyl-L-glutamate + ATP = N-acetyl-L-glutamyl 5-phosphate + ADP</text>
        <dbReference type="Rhea" id="RHEA:14629"/>
        <dbReference type="ChEBI" id="CHEBI:30616"/>
        <dbReference type="ChEBI" id="CHEBI:44337"/>
        <dbReference type="ChEBI" id="CHEBI:57936"/>
        <dbReference type="ChEBI" id="CHEBI:456216"/>
        <dbReference type="EC" id="2.7.2.8"/>
    </reaction>
</comment>
<evidence type="ECO:0000256" key="10">
    <source>
        <dbReference type="HAMAP-Rule" id="MF_00082"/>
    </source>
</evidence>
<reference evidence="13 14" key="2">
    <citation type="journal article" date="2011" name="J. Antibiot.">
        <title>Furaquinocins I and J: novel polyketide isoprenoid hybrid compounds from Streptomyces reveromyceticus SN-593.</title>
        <authorList>
            <person name="Panthee S."/>
            <person name="Takahashi S."/>
            <person name="Takagi H."/>
            <person name="Nogawa T."/>
            <person name="Oowada E."/>
            <person name="Uramoto M."/>
            <person name="Osada H."/>
        </authorList>
    </citation>
    <scope>NUCLEOTIDE SEQUENCE [LARGE SCALE GENOMIC DNA]</scope>
    <source>
        <strain evidence="13 14">SN-593</strain>
    </source>
</reference>
<keyword evidence="2 10" id="KW-0963">Cytoplasm</keyword>
<evidence type="ECO:0000256" key="8">
    <source>
        <dbReference type="ARBA" id="ARBA00022840"/>
    </source>
</evidence>
<keyword evidence="3 10" id="KW-0055">Arginine biosynthesis</keyword>
<dbReference type="CDD" id="cd04250">
    <property type="entry name" value="AAK_NAGK-C"/>
    <property type="match status" value="1"/>
</dbReference>
<keyword evidence="6 10" id="KW-0547">Nucleotide-binding</keyword>
<evidence type="ECO:0000313" key="14">
    <source>
        <dbReference type="Proteomes" id="UP000595703"/>
    </source>
</evidence>
<evidence type="ECO:0000256" key="4">
    <source>
        <dbReference type="ARBA" id="ARBA00022605"/>
    </source>
</evidence>
<dbReference type="KEGG" id="arev:RVR_1211"/>
<evidence type="ECO:0000256" key="1">
    <source>
        <dbReference type="ARBA" id="ARBA00004828"/>
    </source>
</evidence>
<feature type="compositionally biased region" description="Low complexity" evidence="11">
    <location>
        <begin position="297"/>
        <end position="332"/>
    </location>
</feature>
<evidence type="ECO:0000313" key="13">
    <source>
        <dbReference type="EMBL" id="BBA96079.1"/>
    </source>
</evidence>
<comment type="subcellular location">
    <subcellularLocation>
        <location evidence="10">Cytoplasm</location>
    </subcellularLocation>
</comment>
<comment type="function">
    <text evidence="10">Catalyzes the ATP-dependent phosphorylation of N-acetyl-L-glutamate.</text>
</comment>
<dbReference type="Proteomes" id="UP000595703">
    <property type="component" value="Chromosome"/>
</dbReference>
<dbReference type="Pfam" id="PF00696">
    <property type="entry name" value="AA_kinase"/>
    <property type="match status" value="1"/>
</dbReference>
<dbReference type="InterPro" id="IPR036393">
    <property type="entry name" value="AceGlu_kinase-like_sf"/>
</dbReference>
<feature type="region of interest" description="Disordered" evidence="11">
    <location>
        <begin position="297"/>
        <end position="370"/>
    </location>
</feature>
<dbReference type="GO" id="GO:0042450">
    <property type="term" value="P:L-arginine biosynthetic process via ornithine"/>
    <property type="evidence" value="ECO:0007669"/>
    <property type="project" value="UniProtKB-UniRule"/>
</dbReference>
<evidence type="ECO:0000256" key="11">
    <source>
        <dbReference type="SAM" id="MobiDB-lite"/>
    </source>
</evidence>
<comment type="pathway">
    <text evidence="1 10">Amino-acid biosynthesis; L-arginine biosynthesis; N(2)-acetyl-L-ornithine from L-glutamate: step 2/4.</text>
</comment>
<feature type="compositionally biased region" description="Low complexity" evidence="11">
    <location>
        <begin position="339"/>
        <end position="370"/>
    </location>
</feature>
<dbReference type="PRINTS" id="PR00474">
    <property type="entry name" value="GLU5KINASE"/>
</dbReference>
<feature type="binding site" evidence="10">
    <location>
        <position position="99"/>
    </location>
    <ligand>
        <name>substrate</name>
    </ligand>
</feature>
<reference evidence="13 14" key="1">
    <citation type="journal article" date="2010" name="J. Bacteriol.">
        <title>Biochemical characterization of a novel indole prenyltransferase from Streptomyces sp. SN-593.</title>
        <authorList>
            <person name="Takahashi S."/>
            <person name="Takagi H."/>
            <person name="Toyoda A."/>
            <person name="Uramoto M."/>
            <person name="Nogawa T."/>
            <person name="Ueki M."/>
            <person name="Sakaki Y."/>
            <person name="Osada H."/>
        </authorList>
    </citation>
    <scope>NUCLEOTIDE SEQUENCE [LARGE SCALE GENOMIC DNA]</scope>
    <source>
        <strain evidence="13 14">SN-593</strain>
    </source>
</reference>
<dbReference type="UniPathway" id="UPA00068">
    <property type="reaction ID" value="UER00107"/>
</dbReference>
<dbReference type="EC" id="2.7.2.8" evidence="10"/>
<dbReference type="GO" id="GO:0003991">
    <property type="term" value="F:acetylglutamate kinase activity"/>
    <property type="evidence" value="ECO:0007669"/>
    <property type="project" value="UniProtKB-UniRule"/>
</dbReference>
<dbReference type="FunFam" id="3.40.1160.10:FF:000015">
    <property type="entry name" value="Acetylglutamate kinase"/>
    <property type="match status" value="1"/>
</dbReference>
<dbReference type="PANTHER" id="PTHR23342">
    <property type="entry name" value="N-ACETYLGLUTAMATE SYNTHASE"/>
    <property type="match status" value="1"/>
</dbReference>
<dbReference type="InterPro" id="IPR004662">
    <property type="entry name" value="AcgluKinase_fam"/>
</dbReference>
<dbReference type="NCBIfam" id="TIGR00761">
    <property type="entry name" value="argB"/>
    <property type="match status" value="1"/>
</dbReference>
<dbReference type="InterPro" id="IPR001057">
    <property type="entry name" value="Glu/AcGlu_kinase"/>
</dbReference>
<keyword evidence="7 10" id="KW-0418">Kinase</keyword>
<protein>
    <recommendedName>
        <fullName evidence="10">Acetylglutamate kinase</fullName>
        <ecNumber evidence="10">2.7.2.8</ecNumber>
    </recommendedName>
    <alternativeName>
        <fullName evidence="10">N-acetyl-L-glutamate 5-phosphotransferase</fullName>
    </alternativeName>
    <alternativeName>
        <fullName evidence="10">NAG kinase</fullName>
        <shortName evidence="10">NAGK</shortName>
    </alternativeName>
</protein>
<dbReference type="InterPro" id="IPR001048">
    <property type="entry name" value="Asp/Glu/Uridylate_kinase"/>
</dbReference>
<dbReference type="PANTHER" id="PTHR23342:SF0">
    <property type="entry name" value="N-ACETYLGLUTAMATE SYNTHASE, MITOCHONDRIAL"/>
    <property type="match status" value="1"/>
</dbReference>
<feature type="binding site" evidence="10">
    <location>
        <begin position="77"/>
        <end position="78"/>
    </location>
    <ligand>
        <name>substrate</name>
    </ligand>
</feature>
<dbReference type="InterPro" id="IPR037528">
    <property type="entry name" value="ArgB"/>
</dbReference>
<proteinExistence type="inferred from homology"/>
<comment type="similarity">
    <text evidence="10">Belongs to the acetylglutamate kinase family. ArgB subfamily.</text>
</comment>
<name>A0A7U3VM05_9ACTN</name>
<feature type="domain" description="Aspartate/glutamate/uridylate kinase" evidence="12">
    <location>
        <begin position="38"/>
        <end position="279"/>
    </location>
</feature>
<feature type="site" description="Transition state stabilizer" evidence="10">
    <location>
        <position position="260"/>
    </location>
</feature>
<dbReference type="EMBL" id="AP018365">
    <property type="protein sequence ID" value="BBA96079.1"/>
    <property type="molecule type" value="Genomic_DNA"/>
</dbReference>
<evidence type="ECO:0000256" key="6">
    <source>
        <dbReference type="ARBA" id="ARBA00022741"/>
    </source>
</evidence>
<sequence length="370" mass="38132">MTTADPRPGGTPRKHTALPKAQVLIEALPWLTRHHGRTVVVKFGGNAMVDEALKAAFAQDVVFLRHAGLKPVVVHGGGPQINAQLDRHGLVSEFKAGLRVTTPEAMDVVRMVLAGQVQRELVGLLNRHGPLAVGLTGEDAHTISAVKHRPTIDGEAVDIGRVGEITAIDTGAIEALLADGRIPVVSSIARAEDDGHIYNVNADTAAAALAAALGAETLMVLTDVEGLYEDWPNSDDVISRLTASELEKLLPDLSSGMVPKMEGCLHAVRNGVRTARVIDGRVPHSILLEIFTDEGIGTMVVPDPDPVGTGPDPVGTGPDPVGTGPDPVGTGPDPDRTGPDAAGPALPAASAGTATDSTATADTSAEGGAR</sequence>
<gene>
    <name evidence="10" type="primary">argB</name>
    <name evidence="13" type="ORF">RVR_1211</name>
</gene>
<reference evidence="13 14" key="4">
    <citation type="journal article" date="2020" name="Sci. Rep.">
        <title>beta-carboline chemical signals induce reveromycin production through a LuxR family regulator in Streptomyces sp. SN-593.</title>
        <authorList>
            <person name="Panthee S."/>
            <person name="Kito N."/>
            <person name="Hayashi T."/>
            <person name="Shimizu T."/>
            <person name="Ishikawa J."/>
            <person name="Hamamoto H."/>
            <person name="Osada H."/>
            <person name="Takahashi S."/>
        </authorList>
    </citation>
    <scope>NUCLEOTIDE SEQUENCE [LARGE SCALE GENOMIC DNA]</scope>
    <source>
        <strain evidence="13 14">SN-593</strain>
    </source>
</reference>
<dbReference type="SUPFAM" id="SSF53633">
    <property type="entry name" value="Carbamate kinase-like"/>
    <property type="match status" value="1"/>
</dbReference>
<dbReference type="GO" id="GO:0005524">
    <property type="term" value="F:ATP binding"/>
    <property type="evidence" value="ECO:0007669"/>
    <property type="project" value="UniProtKB-UniRule"/>
</dbReference>
<feature type="binding site" evidence="10">
    <location>
        <position position="199"/>
    </location>
    <ligand>
        <name>substrate</name>
    </ligand>
</feature>
<organism evidence="13 14">
    <name type="scientific">Actinacidiphila reveromycinica</name>
    <dbReference type="NCBI Taxonomy" id="659352"/>
    <lineage>
        <taxon>Bacteria</taxon>
        <taxon>Bacillati</taxon>
        <taxon>Actinomycetota</taxon>
        <taxon>Actinomycetes</taxon>
        <taxon>Kitasatosporales</taxon>
        <taxon>Streptomycetaceae</taxon>
        <taxon>Actinacidiphila</taxon>
    </lineage>
</organism>
<dbReference type="HAMAP" id="MF_00082">
    <property type="entry name" value="ArgB"/>
    <property type="match status" value="1"/>
</dbReference>
<dbReference type="AlphaFoldDB" id="A0A7U3VM05"/>
<reference evidence="13 14" key="3">
    <citation type="journal article" date="2011" name="Nat. Chem. Biol.">
        <title>Reveromycin A biosynthesis uses RevG and RevJ for stereospecific spiroacetal formation.</title>
        <authorList>
            <person name="Takahashi S."/>
            <person name="Toyoda A."/>
            <person name="Sekiyama Y."/>
            <person name="Takagi H."/>
            <person name="Nogawa T."/>
            <person name="Uramoto M."/>
            <person name="Suzuki R."/>
            <person name="Koshino H."/>
            <person name="Kumano T."/>
            <person name="Panthee S."/>
            <person name="Dairi T."/>
            <person name="Ishikawa J."/>
            <person name="Ikeda H."/>
            <person name="Sakaki Y."/>
            <person name="Osada H."/>
        </authorList>
    </citation>
    <scope>NUCLEOTIDE SEQUENCE [LARGE SCALE GENOMIC DNA]</scope>
    <source>
        <strain evidence="13 14">SN-593</strain>
    </source>
</reference>